<keyword evidence="2" id="KW-0732">Signal</keyword>
<keyword evidence="4" id="KW-1185">Reference proteome</keyword>
<evidence type="ECO:0000313" key="4">
    <source>
        <dbReference type="Proteomes" id="UP000440578"/>
    </source>
</evidence>
<dbReference type="EMBL" id="VIIS01001245">
    <property type="protein sequence ID" value="KAF0300667.1"/>
    <property type="molecule type" value="Genomic_DNA"/>
</dbReference>
<evidence type="ECO:0000256" key="2">
    <source>
        <dbReference type="SAM" id="SignalP"/>
    </source>
</evidence>
<sequence length="325" mass="34925">MAEDARSRRSAPRATALVLLGLVCGAAAATEPWWRQYEPEVGGDATVARGRSAGGGPRSARNHAVAQGLVHAIRNSPYTIDVNADNYWSGSEYLAAVPDRSAPYGGCSCRAYGGQTSSRTTLTIVLWALLAIVAWYTPVTYPYTLARSAGLPDWSAAYQNLMQGIRRWSPGLSELAALELVGSPAAGRAWRRRRAAPAAAASPLAALGRWVTAAVWPSSAGGSGGQRFQQRAGPYYSGGYEPHGCHCATDRRGRLPRLAERFLYNSYWIPLIGLCLLIAEESFWRITGAIQTDRVTVNGLVSRTGGLVDYVQSLLGRTEAAALRR</sequence>
<dbReference type="AlphaFoldDB" id="A0A6A4VXJ6"/>
<accession>A0A6A4VXJ6</accession>
<evidence type="ECO:0000313" key="3">
    <source>
        <dbReference type="EMBL" id="KAF0300667.1"/>
    </source>
</evidence>
<evidence type="ECO:0000256" key="1">
    <source>
        <dbReference type="SAM" id="Phobius"/>
    </source>
</evidence>
<comment type="caution">
    <text evidence="3">The sequence shown here is derived from an EMBL/GenBank/DDBJ whole genome shotgun (WGS) entry which is preliminary data.</text>
</comment>
<keyword evidence="1" id="KW-0812">Transmembrane</keyword>
<feature type="transmembrane region" description="Helical" evidence="1">
    <location>
        <begin position="124"/>
        <end position="143"/>
    </location>
</feature>
<keyword evidence="1" id="KW-0472">Membrane</keyword>
<feature type="signal peptide" evidence="2">
    <location>
        <begin position="1"/>
        <end position="28"/>
    </location>
</feature>
<organism evidence="3 4">
    <name type="scientific">Amphibalanus amphitrite</name>
    <name type="common">Striped barnacle</name>
    <name type="synonym">Balanus amphitrite</name>
    <dbReference type="NCBI Taxonomy" id="1232801"/>
    <lineage>
        <taxon>Eukaryota</taxon>
        <taxon>Metazoa</taxon>
        <taxon>Ecdysozoa</taxon>
        <taxon>Arthropoda</taxon>
        <taxon>Crustacea</taxon>
        <taxon>Multicrustacea</taxon>
        <taxon>Cirripedia</taxon>
        <taxon>Thoracica</taxon>
        <taxon>Thoracicalcarea</taxon>
        <taxon>Balanomorpha</taxon>
        <taxon>Balanoidea</taxon>
        <taxon>Balanidae</taxon>
        <taxon>Amphibalaninae</taxon>
        <taxon>Amphibalanus</taxon>
    </lineage>
</organism>
<protein>
    <submittedName>
        <fullName evidence="3">Uncharacterized protein</fullName>
    </submittedName>
</protein>
<proteinExistence type="predicted"/>
<dbReference type="Proteomes" id="UP000440578">
    <property type="component" value="Unassembled WGS sequence"/>
</dbReference>
<keyword evidence="1" id="KW-1133">Transmembrane helix</keyword>
<gene>
    <name evidence="3" type="ORF">FJT64_026853</name>
</gene>
<feature type="chain" id="PRO_5025459659" evidence="2">
    <location>
        <begin position="29"/>
        <end position="325"/>
    </location>
</feature>
<name>A0A6A4VXJ6_AMPAM</name>
<reference evidence="3 4" key="1">
    <citation type="submission" date="2019-07" db="EMBL/GenBank/DDBJ databases">
        <title>Draft genome assembly of a fouling barnacle, Amphibalanus amphitrite (Darwin, 1854): The first reference genome for Thecostraca.</title>
        <authorList>
            <person name="Kim W."/>
        </authorList>
    </citation>
    <scope>NUCLEOTIDE SEQUENCE [LARGE SCALE GENOMIC DNA]</scope>
    <source>
        <strain evidence="3">SNU_AA5</strain>
        <tissue evidence="3">Soma without cirri and trophi</tissue>
    </source>
</reference>